<evidence type="ECO:0000313" key="3">
    <source>
        <dbReference type="Proteomes" id="UP000034301"/>
    </source>
</evidence>
<dbReference type="Proteomes" id="UP000034301">
    <property type="component" value="Unassembled WGS sequence"/>
</dbReference>
<evidence type="ECO:0000259" key="1">
    <source>
        <dbReference type="SMART" id="SM00746"/>
    </source>
</evidence>
<dbReference type="AlphaFoldDB" id="A0A0G0QTQ6"/>
<dbReference type="Gene3D" id="1.10.620.20">
    <property type="entry name" value="Ribonucleotide Reductase, subunit A"/>
    <property type="match status" value="1"/>
</dbReference>
<name>A0A0G0QTQ6_9BACT</name>
<dbReference type="PATRIC" id="fig|1618776.3.peg.27"/>
<dbReference type="GO" id="GO:0016491">
    <property type="term" value="F:oxidoreductase activity"/>
    <property type="evidence" value="ECO:0007669"/>
    <property type="project" value="InterPro"/>
</dbReference>
<comment type="caution">
    <text evidence="2">The sequence shown here is derived from an EMBL/GenBank/DDBJ whole genome shotgun (WGS) entry which is preliminary data.</text>
</comment>
<gene>
    <name evidence="2" type="ORF">UT78_C0001G0025</name>
</gene>
<sequence length="70" mass="8167">MENRIKSLIKKLSRLGYHVKPKNNDHVDPVCGMKVSSDLLKADYQGESYYFCSDHCKQQFEKDPEAYIVK</sequence>
<accession>A0A0G0QTQ6</accession>
<proteinExistence type="predicted"/>
<dbReference type="InterPro" id="IPR009078">
    <property type="entry name" value="Ferritin-like_SF"/>
</dbReference>
<organism evidence="2 3">
    <name type="scientific">Candidatus Nomurabacteria bacterium GW2011_GWF2_40_12</name>
    <dbReference type="NCBI Taxonomy" id="1618776"/>
    <lineage>
        <taxon>Bacteria</taxon>
        <taxon>Candidatus Nomuraibacteriota</taxon>
    </lineage>
</organism>
<feature type="domain" description="TRASH" evidence="1">
    <location>
        <begin position="28"/>
        <end position="64"/>
    </location>
</feature>
<dbReference type="SMART" id="SM00746">
    <property type="entry name" value="TRASH"/>
    <property type="match status" value="1"/>
</dbReference>
<protein>
    <submittedName>
        <fullName evidence="2">YHS domain-containing protein</fullName>
    </submittedName>
</protein>
<dbReference type="SUPFAM" id="SSF47240">
    <property type="entry name" value="Ferritin-like"/>
    <property type="match status" value="1"/>
</dbReference>
<evidence type="ECO:0000313" key="2">
    <source>
        <dbReference type="EMBL" id="KKR43839.1"/>
    </source>
</evidence>
<dbReference type="Pfam" id="PF04945">
    <property type="entry name" value="YHS"/>
    <property type="match status" value="1"/>
</dbReference>
<dbReference type="InterPro" id="IPR007029">
    <property type="entry name" value="YHS_dom"/>
</dbReference>
<dbReference type="InterPro" id="IPR012348">
    <property type="entry name" value="RNR-like"/>
</dbReference>
<dbReference type="InterPro" id="IPR011017">
    <property type="entry name" value="TRASH_dom"/>
</dbReference>
<dbReference type="EMBL" id="LBYC01000001">
    <property type="protein sequence ID" value="KKR43839.1"/>
    <property type="molecule type" value="Genomic_DNA"/>
</dbReference>
<reference evidence="2 3" key="1">
    <citation type="journal article" date="2015" name="Nature">
        <title>rRNA introns, odd ribosomes, and small enigmatic genomes across a large radiation of phyla.</title>
        <authorList>
            <person name="Brown C.T."/>
            <person name="Hug L.A."/>
            <person name="Thomas B.C."/>
            <person name="Sharon I."/>
            <person name="Castelle C.J."/>
            <person name="Singh A."/>
            <person name="Wilkins M.J."/>
            <person name="Williams K.H."/>
            <person name="Banfield J.F."/>
        </authorList>
    </citation>
    <scope>NUCLEOTIDE SEQUENCE [LARGE SCALE GENOMIC DNA]</scope>
</reference>